<dbReference type="PANTHER" id="PTHR38926">
    <property type="entry name" value="F-BOX DOMAIN CONTAINING PROTEIN, EXPRESSED"/>
    <property type="match status" value="1"/>
</dbReference>
<dbReference type="InterPro" id="IPR001810">
    <property type="entry name" value="F-box_dom"/>
</dbReference>
<dbReference type="PANTHER" id="PTHR38926:SF2">
    <property type="entry name" value="F-BOX_LRR-REPEAT PROTEIN 21-RELATED"/>
    <property type="match status" value="1"/>
</dbReference>
<protein>
    <recommendedName>
        <fullName evidence="1">F-box domain-containing protein</fullName>
    </recommendedName>
</protein>
<dbReference type="PROSITE" id="PS50181">
    <property type="entry name" value="FBOX"/>
    <property type="match status" value="1"/>
</dbReference>
<accession>A0A6G1F8G5</accession>
<dbReference type="AlphaFoldDB" id="A0A6G1F8G5"/>
<dbReference type="Gene3D" id="1.20.1280.50">
    <property type="match status" value="1"/>
</dbReference>
<evidence type="ECO:0000259" key="1">
    <source>
        <dbReference type="PROSITE" id="PS50181"/>
    </source>
</evidence>
<dbReference type="Proteomes" id="UP000479710">
    <property type="component" value="Unassembled WGS sequence"/>
</dbReference>
<dbReference type="Pfam" id="PF12937">
    <property type="entry name" value="F-box-like"/>
    <property type="match status" value="1"/>
</dbReference>
<evidence type="ECO:0000313" key="3">
    <source>
        <dbReference type="Proteomes" id="UP000479710"/>
    </source>
</evidence>
<reference evidence="2 3" key="1">
    <citation type="submission" date="2019-11" db="EMBL/GenBank/DDBJ databases">
        <title>Whole genome sequence of Oryza granulata.</title>
        <authorList>
            <person name="Li W."/>
        </authorList>
    </citation>
    <scope>NUCLEOTIDE SEQUENCE [LARGE SCALE GENOMIC DNA]</scope>
    <source>
        <strain evidence="3">cv. Menghai</strain>
        <tissue evidence="2">Leaf</tissue>
    </source>
</reference>
<organism evidence="2 3">
    <name type="scientific">Oryza meyeriana var. granulata</name>
    <dbReference type="NCBI Taxonomy" id="110450"/>
    <lineage>
        <taxon>Eukaryota</taxon>
        <taxon>Viridiplantae</taxon>
        <taxon>Streptophyta</taxon>
        <taxon>Embryophyta</taxon>
        <taxon>Tracheophyta</taxon>
        <taxon>Spermatophyta</taxon>
        <taxon>Magnoliopsida</taxon>
        <taxon>Liliopsida</taxon>
        <taxon>Poales</taxon>
        <taxon>Poaceae</taxon>
        <taxon>BOP clade</taxon>
        <taxon>Oryzoideae</taxon>
        <taxon>Oryzeae</taxon>
        <taxon>Oryzinae</taxon>
        <taxon>Oryza</taxon>
        <taxon>Oryza meyeriana</taxon>
    </lineage>
</organism>
<dbReference type="OrthoDB" id="2095648at2759"/>
<keyword evidence="3" id="KW-1185">Reference proteome</keyword>
<evidence type="ECO:0000313" key="2">
    <source>
        <dbReference type="EMBL" id="KAF0933151.1"/>
    </source>
</evidence>
<gene>
    <name evidence="2" type="ORF">E2562_014141</name>
</gene>
<dbReference type="EMBL" id="SPHZ02000001">
    <property type="protein sequence ID" value="KAF0933151.1"/>
    <property type="molecule type" value="Genomic_DNA"/>
</dbReference>
<name>A0A6G1F8G5_9ORYZ</name>
<dbReference type="SUPFAM" id="SSF81383">
    <property type="entry name" value="F-box domain"/>
    <property type="match status" value="1"/>
</dbReference>
<comment type="caution">
    <text evidence="2">The sequence shown here is derived from an EMBL/GenBank/DDBJ whole genome shotgun (WGS) entry which is preliminary data.</text>
</comment>
<dbReference type="InterPro" id="IPR036047">
    <property type="entry name" value="F-box-like_dom_sf"/>
</dbReference>
<proteinExistence type="predicted"/>
<dbReference type="FunFam" id="1.20.1280.50:FF:000037">
    <property type="entry name" value="F-box protein SKIP19"/>
    <property type="match status" value="1"/>
</dbReference>
<sequence length="121" mass="13355">MASPPPPLPPPEWAELPVDALLAVFERLGAAGVLMGAGVVCRSWLRVATREPRLWRRVDLTGCFDPTVDMEAMARAAANRADGRLEHFAADRFATDALLFYIAKRWEFLFSDGKKVLTSAP</sequence>
<feature type="domain" description="F-box" evidence="1">
    <location>
        <begin position="10"/>
        <end position="58"/>
    </location>
</feature>